<evidence type="ECO:0000259" key="1">
    <source>
        <dbReference type="Pfam" id="PF18962"/>
    </source>
</evidence>
<dbReference type="Proteomes" id="UP001499909">
    <property type="component" value="Unassembled WGS sequence"/>
</dbReference>
<name>A0ABP7MUM1_9BACT</name>
<sequence length="377" mass="39417">MYKKVFRTSLYNGNICFVPSYSALDVESVAPATAAAAYLFGVPPVVGAAPRVERYIAQGGTVSSNAPFNEPHLRYNARNSEWIFNEIQGNPSANATAQLNCATACNPYPVVTISGPQIICAGTEQTFTVAPPFGGVTGWTVTPANLVTVVGGGSGSTSISLAPASPGVTGIVTLTAQLSSGCFSASSQPLRVAVGRGEAPLTAEQDRIEIGRVAHITAVPLGITLPLTWAATFFPADELTPSYSLVVSGSGSSVLVQAPQYPGNIHVTASATDLCTNLVQEMTDVAVYDNTSQGNRGVAGVSVYPNPAQGTLLLTRTTPGATPIRVRLFDAYSRERSSGSLTGERLQLDTRALPNGIYFLHTTQAGSTQRQQIQVLH</sequence>
<evidence type="ECO:0000313" key="2">
    <source>
        <dbReference type="EMBL" id="GAA3930516.1"/>
    </source>
</evidence>
<dbReference type="InterPro" id="IPR026444">
    <property type="entry name" value="Secre_tail"/>
</dbReference>
<dbReference type="Pfam" id="PF18962">
    <property type="entry name" value="Por_Secre_tail"/>
    <property type="match status" value="1"/>
</dbReference>
<protein>
    <recommendedName>
        <fullName evidence="1">Secretion system C-terminal sorting domain-containing protein</fullName>
    </recommendedName>
</protein>
<dbReference type="NCBIfam" id="TIGR04183">
    <property type="entry name" value="Por_Secre_tail"/>
    <property type="match status" value="1"/>
</dbReference>
<dbReference type="EMBL" id="BAABDH010000022">
    <property type="protein sequence ID" value="GAA3930516.1"/>
    <property type="molecule type" value="Genomic_DNA"/>
</dbReference>
<keyword evidence="3" id="KW-1185">Reference proteome</keyword>
<organism evidence="2 3">
    <name type="scientific">Hymenobacter algoricola</name>
    <dbReference type="NCBI Taxonomy" id="486267"/>
    <lineage>
        <taxon>Bacteria</taxon>
        <taxon>Pseudomonadati</taxon>
        <taxon>Bacteroidota</taxon>
        <taxon>Cytophagia</taxon>
        <taxon>Cytophagales</taxon>
        <taxon>Hymenobacteraceae</taxon>
        <taxon>Hymenobacter</taxon>
    </lineage>
</organism>
<proteinExistence type="predicted"/>
<comment type="caution">
    <text evidence="2">The sequence shown here is derived from an EMBL/GenBank/DDBJ whole genome shotgun (WGS) entry which is preliminary data.</text>
</comment>
<gene>
    <name evidence="2" type="ORF">GCM10022406_14810</name>
</gene>
<evidence type="ECO:0000313" key="3">
    <source>
        <dbReference type="Proteomes" id="UP001499909"/>
    </source>
</evidence>
<feature type="domain" description="Secretion system C-terminal sorting" evidence="1">
    <location>
        <begin position="303"/>
        <end position="372"/>
    </location>
</feature>
<accession>A0ABP7MUM1</accession>
<reference evidence="3" key="1">
    <citation type="journal article" date="2019" name="Int. J. Syst. Evol. Microbiol.">
        <title>The Global Catalogue of Microorganisms (GCM) 10K type strain sequencing project: providing services to taxonomists for standard genome sequencing and annotation.</title>
        <authorList>
            <consortium name="The Broad Institute Genomics Platform"/>
            <consortium name="The Broad Institute Genome Sequencing Center for Infectious Disease"/>
            <person name="Wu L."/>
            <person name="Ma J."/>
        </authorList>
    </citation>
    <scope>NUCLEOTIDE SEQUENCE [LARGE SCALE GENOMIC DNA]</scope>
    <source>
        <strain evidence="3">JCM 17214</strain>
    </source>
</reference>